<dbReference type="GO" id="GO:0016829">
    <property type="term" value="F:lyase activity"/>
    <property type="evidence" value="ECO:0007669"/>
    <property type="project" value="UniProtKB-KW"/>
</dbReference>
<protein>
    <recommendedName>
        <fullName evidence="5">Heparinase II/III-like C-terminal domain-containing protein</fullName>
    </recommendedName>
</protein>
<keyword evidence="7" id="KW-1185">Reference proteome</keyword>
<feature type="domain" description="Heparinase II/III-like C-terminal" evidence="5">
    <location>
        <begin position="313"/>
        <end position="522"/>
    </location>
</feature>
<reference evidence="6" key="1">
    <citation type="journal article" date="2019" name="Emerg. Microbes Infect.">
        <title>Comprehensive subspecies identification of 175 nontuberculous mycobacteria species based on 7547 genomic profiles.</title>
        <authorList>
            <person name="Matsumoto Y."/>
            <person name="Kinjo T."/>
            <person name="Motooka D."/>
            <person name="Nabeya D."/>
            <person name="Jung N."/>
            <person name="Uechi K."/>
            <person name="Horii T."/>
            <person name="Iida T."/>
            <person name="Fujita J."/>
            <person name="Nakamura S."/>
        </authorList>
    </citation>
    <scope>NUCLEOTIDE SEQUENCE [LARGE SCALE GENOMIC DNA]</scope>
    <source>
        <strain evidence="6">JCM 13671</strain>
    </source>
</reference>
<dbReference type="Proteomes" id="UP000466931">
    <property type="component" value="Chromosome"/>
</dbReference>
<dbReference type="RefSeq" id="WP_163645429.1">
    <property type="nucleotide sequence ID" value="NZ_AP022612.1"/>
</dbReference>
<dbReference type="GO" id="GO:0042597">
    <property type="term" value="C:periplasmic space"/>
    <property type="evidence" value="ECO:0007669"/>
    <property type="project" value="UniProtKB-SubCell"/>
</dbReference>
<evidence type="ECO:0000256" key="1">
    <source>
        <dbReference type="ARBA" id="ARBA00004418"/>
    </source>
</evidence>
<keyword evidence="2" id="KW-0732">Signal</keyword>
<dbReference type="Pfam" id="PF07940">
    <property type="entry name" value="Hepar_II_III_C"/>
    <property type="match status" value="1"/>
</dbReference>
<dbReference type="PANTHER" id="PTHR39210">
    <property type="entry name" value="HEPARIN-SULFATE LYASE"/>
    <property type="match status" value="1"/>
</dbReference>
<keyword evidence="3" id="KW-0574">Periplasm</keyword>
<evidence type="ECO:0000313" key="7">
    <source>
        <dbReference type="Proteomes" id="UP000466931"/>
    </source>
</evidence>
<dbReference type="Gene3D" id="2.70.98.70">
    <property type="match status" value="1"/>
</dbReference>
<sequence>MRKFPDHYDGIVRRTAGRLPLPSSSDRMPADLASFIGCFYQHTDQEVRDAGHGRFTLLGRTVDFESIAAIDWTYELPEENDHHLWRMKLCQLEVLHSLLADAEPAGHRTALALLNSFSDARSFAAPDVFSVGWSPYGASHRLLAMLSGLSVGLAAGSLDPGTRSEVEESARLDAGFLWHNIEHDLRNNHTERNLAALCLYHLAAGSISDSRAARLDRDVHRIIEATVLPDGMQIERSAMYQGLTVMSLEIFAACPFLSPATRTLAQERATAAAGAWLFLTHRDGDIALFNDSWIGEVPPPATILRTDRVSVPDSLPDAGYFRLSSGPIDALMDAGEIGPRWNPGHGHADFLAVEVDVDGHRFIVDPGTSQYSTGPQRMYERSAAGHNGPRYLDVEPVEYSGCFKVGKLASAAPIAATVLEDLPTESIGGTITTPAGLCIRVICALNGGLLIVDRWNSSDTPGATTLLIPNDWRLDTDRRRTVRAAQEGAQTAITVYEGAIDGIEERTWSRRYLQPEQATAVTLAPTRVPSGGQMLVFSVGVGVFDDVPAIRARVEALLRAHGGHEASVRVDPPC</sequence>
<evidence type="ECO:0000259" key="5">
    <source>
        <dbReference type="Pfam" id="PF07940"/>
    </source>
</evidence>
<evidence type="ECO:0000256" key="4">
    <source>
        <dbReference type="ARBA" id="ARBA00023239"/>
    </source>
</evidence>
<dbReference type="InterPro" id="IPR008929">
    <property type="entry name" value="Chondroitin_lyas"/>
</dbReference>
<evidence type="ECO:0000256" key="2">
    <source>
        <dbReference type="ARBA" id="ARBA00022729"/>
    </source>
</evidence>
<reference evidence="6" key="2">
    <citation type="submission" date="2020-02" db="EMBL/GenBank/DDBJ databases">
        <authorList>
            <person name="Matsumoto Y."/>
            <person name="Motooka D."/>
            <person name="Nakamura S."/>
        </authorList>
    </citation>
    <scope>NUCLEOTIDE SEQUENCE</scope>
    <source>
        <strain evidence="6">JCM 13671</strain>
    </source>
</reference>
<proteinExistence type="predicted"/>
<keyword evidence="4" id="KW-0456">Lyase</keyword>
<dbReference type="Gene3D" id="1.50.10.100">
    <property type="entry name" value="Chondroitin AC/alginate lyase"/>
    <property type="match status" value="1"/>
</dbReference>
<organism evidence="6 7">
    <name type="scientific">Mycolicibacterium confluentis</name>
    <dbReference type="NCBI Taxonomy" id="28047"/>
    <lineage>
        <taxon>Bacteria</taxon>
        <taxon>Bacillati</taxon>
        <taxon>Actinomycetota</taxon>
        <taxon>Actinomycetes</taxon>
        <taxon>Mycobacteriales</taxon>
        <taxon>Mycobacteriaceae</taxon>
        <taxon>Mycolicibacterium</taxon>
    </lineage>
</organism>
<comment type="subcellular location">
    <subcellularLocation>
        <location evidence="1">Periplasm</location>
    </subcellularLocation>
</comment>
<dbReference type="PANTHER" id="PTHR39210:SF1">
    <property type="entry name" value="HEPARIN-SULFATE LYASE"/>
    <property type="match status" value="1"/>
</dbReference>
<accession>A0A7I7Y154</accession>
<name>A0A7I7Y154_9MYCO</name>
<evidence type="ECO:0000313" key="6">
    <source>
        <dbReference type="EMBL" id="BBZ34903.1"/>
    </source>
</evidence>
<dbReference type="AlphaFoldDB" id="A0A7I7Y154"/>
<dbReference type="InterPro" id="IPR012480">
    <property type="entry name" value="Hepar_II_III_C"/>
</dbReference>
<gene>
    <name evidence="6" type="ORF">MCNF_35080</name>
</gene>
<evidence type="ECO:0000256" key="3">
    <source>
        <dbReference type="ARBA" id="ARBA00022764"/>
    </source>
</evidence>
<dbReference type="EMBL" id="AP022612">
    <property type="protein sequence ID" value="BBZ34903.1"/>
    <property type="molecule type" value="Genomic_DNA"/>
</dbReference>